<dbReference type="EMBL" id="LGRN01000539">
    <property type="protein sequence ID" value="OJD11493.1"/>
    <property type="molecule type" value="Genomic_DNA"/>
</dbReference>
<evidence type="ECO:0000256" key="8">
    <source>
        <dbReference type="ARBA" id="ARBA00023034"/>
    </source>
</evidence>
<evidence type="ECO:0000313" key="12">
    <source>
        <dbReference type="Proteomes" id="UP000182235"/>
    </source>
</evidence>
<dbReference type="Proteomes" id="UP000182235">
    <property type="component" value="Unassembled WGS sequence"/>
</dbReference>
<evidence type="ECO:0000256" key="10">
    <source>
        <dbReference type="SAM" id="SignalP"/>
    </source>
</evidence>
<accession>A0A1J9Q8I2</accession>
<gene>
    <name evidence="11" type="ORF">AJ78_07747</name>
</gene>
<keyword evidence="12" id="KW-1185">Reference proteome</keyword>
<dbReference type="OrthoDB" id="4484309at2759"/>
<evidence type="ECO:0000256" key="7">
    <source>
        <dbReference type="ARBA" id="ARBA00022989"/>
    </source>
</evidence>
<dbReference type="InterPro" id="IPR029044">
    <property type="entry name" value="Nucleotide-diphossugar_trans"/>
</dbReference>
<dbReference type="GO" id="GO:0000139">
    <property type="term" value="C:Golgi membrane"/>
    <property type="evidence" value="ECO:0007669"/>
    <property type="project" value="UniProtKB-SubCell"/>
</dbReference>
<dbReference type="VEuPathDB" id="FungiDB:AJ78_07747"/>
<evidence type="ECO:0000256" key="1">
    <source>
        <dbReference type="ARBA" id="ARBA00004323"/>
    </source>
</evidence>
<keyword evidence="9" id="KW-0472">Membrane</keyword>
<comment type="subcellular location">
    <subcellularLocation>
        <location evidence="1">Golgi apparatus membrane</location>
        <topology evidence="1">Single-pass type II membrane protein</topology>
    </subcellularLocation>
</comment>
<dbReference type="GO" id="GO:0000026">
    <property type="term" value="F:alpha-1,2-mannosyltransferase activity"/>
    <property type="evidence" value="ECO:0007669"/>
    <property type="project" value="TreeGrafter"/>
</dbReference>
<evidence type="ECO:0000256" key="2">
    <source>
        <dbReference type="ARBA" id="ARBA00004922"/>
    </source>
</evidence>
<evidence type="ECO:0000256" key="4">
    <source>
        <dbReference type="ARBA" id="ARBA00022679"/>
    </source>
</evidence>
<evidence type="ECO:0000256" key="6">
    <source>
        <dbReference type="ARBA" id="ARBA00022968"/>
    </source>
</evidence>
<sequence length="543" mass="60504">MIPRPIRALVAFCLLLLALLSYNSFKRSSRSRIYVLPSALEAQSLRARQITLWKTLLPILQKYAPDCPSPHRDGNADAVAFNAADPPTRPSLISMPGADVLRMQQAHTSFLQQAKTLPDLKPVFIPRSRGVVYTAGGSYLPVLVSSLRMLRRTGSNLPVELFLKDHNEYESSICDEVIPSLNGRCVVLSDILGAAMPPSDGDAPDGDGNQQPKIEIAHYQLKIFAILFSSFEEIVWLDADCFPLHQPEEHLDSNPFKLTGMVTWPDFWISTVSSQYYNISRQKVPSMGLRASSETGQILLSKKTHPITLLLSAYYNYYGPSHYFPLLSQGAPGEGDKETFLHAASAAGEPFYATSEGVRAVGHAKGDDGSDIAGSAMVQFDPSDEYRNYQLSLTSKHNNKYNKHNNNNNYNKIKIINIKNDIPITPPRVSFIHAHFPKFNPATVFDPSHETKPTYRADGSDGRAWLVARDTLARFGYDVERAYWEEILWVACELQGKFGSWKGREGICERVRSYWGNVFGKETRDVDGVLGVWGDGNNKGEGI</sequence>
<comment type="pathway">
    <text evidence="2">Protein modification; protein glycosylation.</text>
</comment>
<name>A0A1J9Q8I2_9EURO</name>
<comment type="caution">
    <text evidence="11">The sequence shown here is derived from an EMBL/GenBank/DDBJ whole genome shotgun (WGS) entry which is preliminary data.</text>
</comment>
<dbReference type="SUPFAM" id="SSF53448">
    <property type="entry name" value="Nucleotide-diphospho-sugar transferases"/>
    <property type="match status" value="1"/>
</dbReference>
<dbReference type="PANTHER" id="PTHR31646">
    <property type="entry name" value="ALPHA-1,2-MANNOSYLTRANSFERASE MNN2"/>
    <property type="match status" value="1"/>
</dbReference>
<dbReference type="GO" id="GO:0046354">
    <property type="term" value="P:mannan biosynthetic process"/>
    <property type="evidence" value="ECO:0007669"/>
    <property type="project" value="TreeGrafter"/>
</dbReference>
<dbReference type="STRING" id="1447872.A0A1J9Q8I2"/>
<protein>
    <recommendedName>
        <fullName evidence="13">Alpha-1,2-mannosyltransferase</fullName>
    </recommendedName>
</protein>
<comment type="similarity">
    <text evidence="3">Belongs to the MNN1/MNT family.</text>
</comment>
<evidence type="ECO:0000313" key="11">
    <source>
        <dbReference type="EMBL" id="OJD11493.1"/>
    </source>
</evidence>
<keyword evidence="4" id="KW-0808">Transferase</keyword>
<dbReference type="InterPro" id="IPR022751">
    <property type="entry name" value="Alpha_mannosyltransferase"/>
</dbReference>
<evidence type="ECO:0000256" key="9">
    <source>
        <dbReference type="ARBA" id="ARBA00023136"/>
    </source>
</evidence>
<dbReference type="PANTHER" id="PTHR31646:SF1">
    <property type="entry name" value="ALPHA-1,2-MANNOSYLTRANSFERASE MNN2"/>
    <property type="match status" value="1"/>
</dbReference>
<evidence type="ECO:0008006" key="13">
    <source>
        <dbReference type="Google" id="ProtNLM"/>
    </source>
</evidence>
<dbReference type="Pfam" id="PF11051">
    <property type="entry name" value="Mannosyl_trans3"/>
    <property type="match status" value="2"/>
</dbReference>
<keyword evidence="7" id="KW-1133">Transmembrane helix</keyword>
<feature type="signal peptide" evidence="10">
    <location>
        <begin position="1"/>
        <end position="21"/>
    </location>
</feature>
<evidence type="ECO:0000256" key="5">
    <source>
        <dbReference type="ARBA" id="ARBA00022692"/>
    </source>
</evidence>
<reference evidence="11 12" key="1">
    <citation type="submission" date="2015-07" db="EMBL/GenBank/DDBJ databases">
        <title>Emmonsia species relationships and genome sequence.</title>
        <authorList>
            <consortium name="The Broad Institute Genomics Platform"/>
            <person name="Cuomo C.A."/>
            <person name="Munoz J.F."/>
            <person name="Imamovic A."/>
            <person name="Priest M.E."/>
            <person name="Young S."/>
            <person name="Clay O.K."/>
            <person name="McEwen J.G."/>
        </authorList>
    </citation>
    <scope>NUCLEOTIDE SEQUENCE [LARGE SCALE GENOMIC DNA]</scope>
    <source>
        <strain evidence="11 12">UAMH 9510</strain>
    </source>
</reference>
<keyword evidence="5" id="KW-0812">Transmembrane</keyword>
<dbReference type="AlphaFoldDB" id="A0A1J9Q8I2"/>
<keyword evidence="6" id="KW-0735">Signal-anchor</keyword>
<feature type="chain" id="PRO_5009656506" description="Alpha-1,2-mannosyltransferase" evidence="10">
    <location>
        <begin position="22"/>
        <end position="543"/>
    </location>
</feature>
<organism evidence="11 12">
    <name type="scientific">Emergomyces pasteurianus Ep9510</name>
    <dbReference type="NCBI Taxonomy" id="1447872"/>
    <lineage>
        <taxon>Eukaryota</taxon>
        <taxon>Fungi</taxon>
        <taxon>Dikarya</taxon>
        <taxon>Ascomycota</taxon>
        <taxon>Pezizomycotina</taxon>
        <taxon>Eurotiomycetes</taxon>
        <taxon>Eurotiomycetidae</taxon>
        <taxon>Onygenales</taxon>
        <taxon>Ajellomycetaceae</taxon>
        <taxon>Emergomyces</taxon>
    </lineage>
</organism>
<keyword evidence="8" id="KW-0333">Golgi apparatus</keyword>
<proteinExistence type="inferred from homology"/>
<keyword evidence="10" id="KW-0732">Signal</keyword>
<evidence type="ECO:0000256" key="3">
    <source>
        <dbReference type="ARBA" id="ARBA00009105"/>
    </source>
</evidence>